<evidence type="ECO:0000313" key="2">
    <source>
        <dbReference type="EMBL" id="RWT24479.1"/>
    </source>
</evidence>
<evidence type="ECO:0000313" key="3">
    <source>
        <dbReference type="Proteomes" id="UP000288843"/>
    </source>
</evidence>
<reference evidence="2 3" key="1">
    <citation type="submission" date="2018-06" db="EMBL/GenBank/DDBJ databases">
        <title>Carbapenemase-producing Enterobacteriaceae present in wastewater treatment plant effluent and nearby surface waters in the US.</title>
        <authorList>
            <person name="Mathys D.A."/>
            <person name="Mollenkopf D.F."/>
            <person name="Feicht S.M."/>
            <person name="Adams R.J."/>
            <person name="Albers A.L."/>
            <person name="Stuever D.M."/>
            <person name="Daniels J.B."/>
            <person name="Wittum T.E."/>
        </authorList>
    </citation>
    <scope>NUCLEOTIDE SEQUENCE [LARGE SCALE GENOMIC DNA]</scope>
    <source>
        <strain evidence="2 3">GEO_47_Down_B</strain>
    </source>
</reference>
<keyword evidence="1" id="KW-0472">Membrane</keyword>
<evidence type="ECO:0000256" key="1">
    <source>
        <dbReference type="SAM" id="Phobius"/>
    </source>
</evidence>
<proteinExistence type="predicted"/>
<name>A0A443VRI2_RAOPL</name>
<feature type="transmembrane region" description="Helical" evidence="1">
    <location>
        <begin position="12"/>
        <end position="35"/>
    </location>
</feature>
<sequence>MLPVNYFVTSSIVFFYISKALFSRSLWITAAFSAVRFNVRAINRSHIGHIVINFHHLPELLITGCYEVLRHLCCPLAASINFSAENSVLKFF</sequence>
<keyword evidence="1" id="KW-0812">Transmembrane</keyword>
<keyword evidence="1" id="KW-1133">Transmembrane helix</keyword>
<dbReference type="EMBL" id="QKOX01000005">
    <property type="protein sequence ID" value="RWT24479.1"/>
    <property type="molecule type" value="Genomic_DNA"/>
</dbReference>
<gene>
    <name evidence="2" type="ORF">DN603_06715</name>
</gene>
<organism evidence="2 3">
    <name type="scientific">Raoultella planticola</name>
    <name type="common">Klebsiella planticola</name>
    <dbReference type="NCBI Taxonomy" id="575"/>
    <lineage>
        <taxon>Bacteria</taxon>
        <taxon>Pseudomonadati</taxon>
        <taxon>Pseudomonadota</taxon>
        <taxon>Gammaproteobacteria</taxon>
        <taxon>Enterobacterales</taxon>
        <taxon>Enterobacteriaceae</taxon>
        <taxon>Klebsiella/Raoultella group</taxon>
        <taxon>Raoultella</taxon>
    </lineage>
</organism>
<protein>
    <submittedName>
        <fullName evidence="2">Uncharacterized protein</fullName>
    </submittedName>
</protein>
<dbReference type="Proteomes" id="UP000288843">
    <property type="component" value="Unassembled WGS sequence"/>
</dbReference>
<accession>A0A443VRI2</accession>
<comment type="caution">
    <text evidence="2">The sequence shown here is derived from an EMBL/GenBank/DDBJ whole genome shotgun (WGS) entry which is preliminary data.</text>
</comment>
<dbReference type="AlphaFoldDB" id="A0A443VRI2"/>